<comment type="caution">
    <text evidence="1">The sequence shown here is derived from an EMBL/GenBank/DDBJ whole genome shotgun (WGS) entry which is preliminary data.</text>
</comment>
<sequence>MVGCENEIWRLLDIISRLIMKAHNTTQVRQLTEHEKAKMGNIFKSIPAIAPIYAITKN</sequence>
<dbReference type="Proteomes" id="UP000265566">
    <property type="component" value="Chromosome 4"/>
</dbReference>
<reference evidence="1" key="1">
    <citation type="journal article" date="2018" name="Nat. Plants">
        <title>Whole-genome landscape of Medicago truncatula symbiotic genes.</title>
        <authorList>
            <person name="Pecrix Y."/>
            <person name="Gamas P."/>
            <person name="Carrere S."/>
        </authorList>
    </citation>
    <scope>NUCLEOTIDE SEQUENCE</scope>
    <source>
        <tissue evidence="1">Leaves</tissue>
    </source>
</reference>
<evidence type="ECO:0000313" key="1">
    <source>
        <dbReference type="EMBL" id="RHN62466.1"/>
    </source>
</evidence>
<name>A0A396IA22_MEDTR</name>
<protein>
    <submittedName>
        <fullName evidence="1">Uncharacterized protein</fullName>
    </submittedName>
</protein>
<accession>A0A396IA22</accession>
<dbReference type="Gramene" id="rna25046">
    <property type="protein sequence ID" value="RHN62466.1"/>
    <property type="gene ID" value="gene25046"/>
</dbReference>
<organism evidence="1">
    <name type="scientific">Medicago truncatula</name>
    <name type="common">Barrel medic</name>
    <name type="synonym">Medicago tribuloides</name>
    <dbReference type="NCBI Taxonomy" id="3880"/>
    <lineage>
        <taxon>Eukaryota</taxon>
        <taxon>Viridiplantae</taxon>
        <taxon>Streptophyta</taxon>
        <taxon>Embryophyta</taxon>
        <taxon>Tracheophyta</taxon>
        <taxon>Spermatophyta</taxon>
        <taxon>Magnoliopsida</taxon>
        <taxon>eudicotyledons</taxon>
        <taxon>Gunneridae</taxon>
        <taxon>Pentapetalae</taxon>
        <taxon>rosids</taxon>
        <taxon>fabids</taxon>
        <taxon>Fabales</taxon>
        <taxon>Fabaceae</taxon>
        <taxon>Papilionoideae</taxon>
        <taxon>50 kb inversion clade</taxon>
        <taxon>NPAAA clade</taxon>
        <taxon>Hologalegina</taxon>
        <taxon>IRL clade</taxon>
        <taxon>Trifolieae</taxon>
        <taxon>Medicago</taxon>
    </lineage>
</organism>
<dbReference type="AlphaFoldDB" id="A0A396IA22"/>
<gene>
    <name evidence="1" type="ORF">MtrunA17_Chr4g0047721</name>
</gene>
<dbReference type="EMBL" id="PSQE01000004">
    <property type="protein sequence ID" value="RHN62466.1"/>
    <property type="molecule type" value="Genomic_DNA"/>
</dbReference>
<proteinExistence type="predicted"/>